<dbReference type="Proteomes" id="UP000585474">
    <property type="component" value="Unassembled WGS sequence"/>
</dbReference>
<name>A0A7J0H7A8_9ERIC</name>
<dbReference type="AlphaFoldDB" id="A0A7J0H7A8"/>
<protein>
    <submittedName>
        <fullName evidence="2">Uncharacterized protein</fullName>
    </submittedName>
</protein>
<evidence type="ECO:0000313" key="2">
    <source>
        <dbReference type="EMBL" id="GFZ18997.1"/>
    </source>
</evidence>
<accession>A0A7J0H7A8</accession>
<organism evidence="2 3">
    <name type="scientific">Actinidia rufa</name>
    <dbReference type="NCBI Taxonomy" id="165716"/>
    <lineage>
        <taxon>Eukaryota</taxon>
        <taxon>Viridiplantae</taxon>
        <taxon>Streptophyta</taxon>
        <taxon>Embryophyta</taxon>
        <taxon>Tracheophyta</taxon>
        <taxon>Spermatophyta</taxon>
        <taxon>Magnoliopsida</taxon>
        <taxon>eudicotyledons</taxon>
        <taxon>Gunneridae</taxon>
        <taxon>Pentapetalae</taxon>
        <taxon>asterids</taxon>
        <taxon>Ericales</taxon>
        <taxon>Actinidiaceae</taxon>
        <taxon>Actinidia</taxon>
    </lineage>
</organism>
<gene>
    <name evidence="2" type="ORF">Acr_27g0007360</name>
</gene>
<dbReference type="EMBL" id="BJWL01000027">
    <property type="protein sequence ID" value="GFZ18997.1"/>
    <property type="molecule type" value="Genomic_DNA"/>
</dbReference>
<comment type="caution">
    <text evidence="2">The sequence shown here is derived from an EMBL/GenBank/DDBJ whole genome shotgun (WGS) entry which is preliminary data.</text>
</comment>
<evidence type="ECO:0000256" key="1">
    <source>
        <dbReference type="SAM" id="Coils"/>
    </source>
</evidence>
<evidence type="ECO:0000313" key="3">
    <source>
        <dbReference type="Proteomes" id="UP000585474"/>
    </source>
</evidence>
<proteinExistence type="predicted"/>
<feature type="coiled-coil region" evidence="1">
    <location>
        <begin position="18"/>
        <end position="45"/>
    </location>
</feature>
<sequence length="76" mass="8704">MTLIKEKGGVYGCEKLMVEEAERALEIAESNLKLAESLKVDEENMEAAKKRPLDRSTVKFQGMSLYFHADWPIERT</sequence>
<keyword evidence="3" id="KW-1185">Reference proteome</keyword>
<reference evidence="2 3" key="1">
    <citation type="submission" date="2019-07" db="EMBL/GenBank/DDBJ databases">
        <title>De Novo Assembly of kiwifruit Actinidia rufa.</title>
        <authorList>
            <person name="Sugita-Konishi S."/>
            <person name="Sato K."/>
            <person name="Mori E."/>
            <person name="Abe Y."/>
            <person name="Kisaki G."/>
            <person name="Hamano K."/>
            <person name="Suezawa K."/>
            <person name="Otani M."/>
            <person name="Fukuda T."/>
            <person name="Manabe T."/>
            <person name="Gomi K."/>
            <person name="Tabuchi M."/>
            <person name="Akimitsu K."/>
            <person name="Kataoka I."/>
        </authorList>
    </citation>
    <scope>NUCLEOTIDE SEQUENCE [LARGE SCALE GENOMIC DNA]</scope>
    <source>
        <strain evidence="3">cv. Fuchu</strain>
    </source>
</reference>
<keyword evidence="1" id="KW-0175">Coiled coil</keyword>